<reference evidence="3" key="2">
    <citation type="submission" date="2025-08" db="UniProtKB">
        <authorList>
            <consortium name="Ensembl"/>
        </authorList>
    </citation>
    <scope>IDENTIFICATION</scope>
</reference>
<evidence type="ECO:0000313" key="3">
    <source>
        <dbReference type="Ensembl" id="ENSSHAP00000044389.1"/>
    </source>
</evidence>
<dbReference type="Proteomes" id="UP000007648">
    <property type="component" value="Unassembled WGS sequence"/>
</dbReference>
<dbReference type="SMART" id="SM00349">
    <property type="entry name" value="KRAB"/>
    <property type="match status" value="1"/>
</dbReference>
<dbReference type="GeneTree" id="ENSGT00940000153582"/>
<accession>A0A7N4PW34</accession>
<dbReference type="PANTHER" id="PTHR23232:SF117">
    <property type="entry name" value="KRAB DOMAIN-CONTAINING PROTEIN"/>
    <property type="match status" value="1"/>
</dbReference>
<evidence type="ECO:0000313" key="4">
    <source>
        <dbReference type="Proteomes" id="UP000007648"/>
    </source>
</evidence>
<evidence type="ECO:0000259" key="2">
    <source>
        <dbReference type="PROSITE" id="PS50805"/>
    </source>
</evidence>
<organism evidence="3 4">
    <name type="scientific">Sarcophilus harrisii</name>
    <name type="common">Tasmanian devil</name>
    <name type="synonym">Sarcophilus laniarius</name>
    <dbReference type="NCBI Taxonomy" id="9305"/>
    <lineage>
        <taxon>Eukaryota</taxon>
        <taxon>Metazoa</taxon>
        <taxon>Chordata</taxon>
        <taxon>Craniata</taxon>
        <taxon>Vertebrata</taxon>
        <taxon>Euteleostomi</taxon>
        <taxon>Mammalia</taxon>
        <taxon>Metatheria</taxon>
        <taxon>Dasyuromorphia</taxon>
        <taxon>Dasyuridae</taxon>
        <taxon>Sarcophilus</taxon>
    </lineage>
</organism>
<dbReference type="PROSITE" id="PS50805">
    <property type="entry name" value="KRAB"/>
    <property type="match status" value="1"/>
</dbReference>
<feature type="domain" description="KRAB" evidence="2">
    <location>
        <begin position="73"/>
        <end position="144"/>
    </location>
</feature>
<proteinExistence type="predicted"/>
<dbReference type="Gene3D" id="6.10.140.140">
    <property type="match status" value="1"/>
</dbReference>
<feature type="region of interest" description="Disordered" evidence="1">
    <location>
        <begin position="48"/>
        <end position="68"/>
    </location>
</feature>
<dbReference type="Ensembl" id="ENSSHAT00000051614.1">
    <property type="protein sequence ID" value="ENSSHAP00000044389.1"/>
    <property type="gene ID" value="ENSSHAG00000001596.2"/>
</dbReference>
<sequence length="180" mass="20255">MDRAGLSGPKEGFGESRKSRSCALSACSSAVFLPGQLRTLCLLETRTERASPRGSLEPEGMGPGSLRPPQEWVTFRDVAVDFTQEEWGLLDPPQKELYRGVMLENAWNLLSLGLPVPREDVISYFEQREVPWMLHPEGLSRCPPEREIRLEKKERTADLSLFVEGILKPRFISNGPANFI</sequence>
<dbReference type="CDD" id="cd07765">
    <property type="entry name" value="KRAB_A-box"/>
    <property type="match status" value="1"/>
</dbReference>
<dbReference type="InterPro" id="IPR001909">
    <property type="entry name" value="KRAB"/>
</dbReference>
<evidence type="ECO:0000256" key="1">
    <source>
        <dbReference type="SAM" id="MobiDB-lite"/>
    </source>
</evidence>
<dbReference type="InterPro" id="IPR036051">
    <property type="entry name" value="KRAB_dom_sf"/>
</dbReference>
<keyword evidence="4" id="KW-1185">Reference proteome</keyword>
<dbReference type="InParanoid" id="A0A7N4PW34"/>
<dbReference type="GO" id="GO:0006355">
    <property type="term" value="P:regulation of DNA-templated transcription"/>
    <property type="evidence" value="ECO:0007669"/>
    <property type="project" value="InterPro"/>
</dbReference>
<reference evidence="3 4" key="1">
    <citation type="journal article" date="2011" name="Proc. Natl. Acad. Sci. U.S.A.">
        <title>Genetic diversity and population structure of the endangered marsupial Sarcophilus harrisii (Tasmanian devil).</title>
        <authorList>
            <person name="Miller W."/>
            <person name="Hayes V.M."/>
            <person name="Ratan A."/>
            <person name="Petersen D.C."/>
            <person name="Wittekindt N.E."/>
            <person name="Miller J."/>
            <person name="Walenz B."/>
            <person name="Knight J."/>
            <person name="Qi J."/>
            <person name="Zhao F."/>
            <person name="Wang Q."/>
            <person name="Bedoya-Reina O.C."/>
            <person name="Katiyar N."/>
            <person name="Tomsho L.P."/>
            <person name="Kasson L.M."/>
            <person name="Hardie R.A."/>
            <person name="Woodbridge P."/>
            <person name="Tindall E.A."/>
            <person name="Bertelsen M.F."/>
            <person name="Dixon D."/>
            <person name="Pyecroft S."/>
            <person name="Helgen K.M."/>
            <person name="Lesk A.M."/>
            <person name="Pringle T.H."/>
            <person name="Patterson N."/>
            <person name="Zhang Y."/>
            <person name="Kreiss A."/>
            <person name="Woods G.M."/>
            <person name="Jones M.E."/>
            <person name="Schuster S.C."/>
        </authorList>
    </citation>
    <scope>NUCLEOTIDE SEQUENCE [LARGE SCALE GENOMIC DNA]</scope>
</reference>
<dbReference type="PANTHER" id="PTHR23232">
    <property type="entry name" value="KRAB DOMAIN C2H2 ZINC FINGER"/>
    <property type="match status" value="1"/>
</dbReference>
<dbReference type="SUPFAM" id="SSF109640">
    <property type="entry name" value="KRAB domain (Kruppel-associated box)"/>
    <property type="match status" value="1"/>
</dbReference>
<name>A0A7N4PW34_SARHA</name>
<dbReference type="Pfam" id="PF01352">
    <property type="entry name" value="KRAB"/>
    <property type="match status" value="1"/>
</dbReference>
<reference evidence="3" key="3">
    <citation type="submission" date="2025-09" db="UniProtKB">
        <authorList>
            <consortium name="Ensembl"/>
        </authorList>
    </citation>
    <scope>IDENTIFICATION</scope>
</reference>
<dbReference type="AlphaFoldDB" id="A0A7N4PW34"/>
<gene>
    <name evidence="3" type="primary">LOC100914182</name>
</gene>
<protein>
    <recommendedName>
        <fullName evidence="2">KRAB domain-containing protein</fullName>
    </recommendedName>
</protein>
<dbReference type="InterPro" id="IPR050169">
    <property type="entry name" value="Krueppel_C2H2_ZnF"/>
</dbReference>